<keyword evidence="2" id="KW-1185">Reference proteome</keyword>
<evidence type="ECO:0000313" key="1">
    <source>
        <dbReference type="EMBL" id="KAJ0040346.1"/>
    </source>
</evidence>
<gene>
    <name evidence="1" type="ORF">Pint_26727</name>
</gene>
<evidence type="ECO:0000313" key="2">
    <source>
        <dbReference type="Proteomes" id="UP001163603"/>
    </source>
</evidence>
<comment type="caution">
    <text evidence="1">The sequence shown here is derived from an EMBL/GenBank/DDBJ whole genome shotgun (WGS) entry which is preliminary data.</text>
</comment>
<protein>
    <submittedName>
        <fullName evidence="1">Uncharacterized protein</fullName>
    </submittedName>
</protein>
<dbReference type="Proteomes" id="UP001163603">
    <property type="component" value="Chromosome 5"/>
</dbReference>
<organism evidence="1 2">
    <name type="scientific">Pistacia integerrima</name>
    <dbReference type="NCBI Taxonomy" id="434235"/>
    <lineage>
        <taxon>Eukaryota</taxon>
        <taxon>Viridiplantae</taxon>
        <taxon>Streptophyta</taxon>
        <taxon>Embryophyta</taxon>
        <taxon>Tracheophyta</taxon>
        <taxon>Spermatophyta</taxon>
        <taxon>Magnoliopsida</taxon>
        <taxon>eudicotyledons</taxon>
        <taxon>Gunneridae</taxon>
        <taxon>Pentapetalae</taxon>
        <taxon>rosids</taxon>
        <taxon>malvids</taxon>
        <taxon>Sapindales</taxon>
        <taxon>Anacardiaceae</taxon>
        <taxon>Pistacia</taxon>
    </lineage>
</organism>
<name>A0ACC0YRW9_9ROSI</name>
<reference evidence="2" key="1">
    <citation type="journal article" date="2023" name="G3 (Bethesda)">
        <title>Genome assembly and association tests identify interacting loci associated with vigor, precocity, and sex in interspecific pistachio rootstocks.</title>
        <authorList>
            <person name="Palmer W."/>
            <person name="Jacygrad E."/>
            <person name="Sagayaradj S."/>
            <person name="Cavanaugh K."/>
            <person name="Han R."/>
            <person name="Bertier L."/>
            <person name="Beede B."/>
            <person name="Kafkas S."/>
            <person name="Golino D."/>
            <person name="Preece J."/>
            <person name="Michelmore R."/>
        </authorList>
    </citation>
    <scope>NUCLEOTIDE SEQUENCE [LARGE SCALE GENOMIC DNA]</scope>
</reference>
<proteinExistence type="predicted"/>
<sequence>MFNLLNRQERRQIDMENGQYKQSSGSEKRITIHDCAQLGDIDGFQKLLQENPSLLNERNAIMLETPLHLSAGNNKTEIVKFMLEWKGDYKVHLEVDNMYGETPLHVAAKNGCNEAARLLLAHGASEDDLTEYGATPLKLAVLHAVRTEDCSIVKTLLENNADYNVKDDKGMTVLDHLSKIPESGKLRDVFLSHQEEQQKKKVLEACSKEKEKMDALDKELSNIVGLDELKMQLRKWAKSFLVDERRKALGLKVGTQTSSHTVTRKSWNRVLPHPRPPLALPTMNVGTGKLPHMASPGNPGTGRMLPHPRPPLTSPMMNASTGKVPNMEVPGNPGTGKTMVARILGRLLHSLGILHTSNVKEVQRADLVGEHIGHTGPKTREKIKEAEGGILFVDEAYRLIPGQRCDRDFGLEALEEIMSCMESGKVLVIFAGYNEPMQRVISSNEGLSRRVTNIFKFKDLSCEELANLLYIKMSNQAEDNLLYGFKLHSSCSENAIAELIQKETTEVQRRKMNGGLVDIMLNNAKGNLDFRITDDCVESDELFTIKLRGF</sequence>
<dbReference type="EMBL" id="CM047740">
    <property type="protein sequence ID" value="KAJ0040346.1"/>
    <property type="molecule type" value="Genomic_DNA"/>
</dbReference>
<accession>A0ACC0YRW9</accession>